<dbReference type="AlphaFoldDB" id="A0A412ZFG2"/>
<comment type="similarity">
    <text evidence="1">Belongs to the FlgD family.</text>
</comment>
<dbReference type="Proteomes" id="UP000284543">
    <property type="component" value="Unassembled WGS sequence"/>
</dbReference>
<name>A0A412ZFG2_9FIRM</name>
<evidence type="ECO:0000256" key="3">
    <source>
        <dbReference type="SAM" id="MobiDB-lite"/>
    </source>
</evidence>
<evidence type="ECO:0000259" key="4">
    <source>
        <dbReference type="Pfam" id="PF13861"/>
    </source>
</evidence>
<organism evidence="5 6">
    <name type="scientific">Enterocloster bolteae</name>
    <dbReference type="NCBI Taxonomy" id="208479"/>
    <lineage>
        <taxon>Bacteria</taxon>
        <taxon>Bacillati</taxon>
        <taxon>Bacillota</taxon>
        <taxon>Clostridia</taxon>
        <taxon>Lachnospirales</taxon>
        <taxon>Lachnospiraceae</taxon>
        <taxon>Enterocloster</taxon>
    </lineage>
</organism>
<evidence type="ECO:0000313" key="6">
    <source>
        <dbReference type="Proteomes" id="UP000284543"/>
    </source>
</evidence>
<feature type="domain" description="FlgD Tudor-like" evidence="4">
    <location>
        <begin position="87"/>
        <end position="145"/>
    </location>
</feature>
<evidence type="ECO:0000313" key="5">
    <source>
        <dbReference type="EMBL" id="RGV79017.1"/>
    </source>
</evidence>
<keyword evidence="2" id="KW-1005">Bacterial flagellum biogenesis</keyword>
<evidence type="ECO:0000256" key="2">
    <source>
        <dbReference type="ARBA" id="ARBA00022795"/>
    </source>
</evidence>
<gene>
    <name evidence="5" type="ORF">DWW02_04665</name>
</gene>
<dbReference type="GO" id="GO:0044781">
    <property type="term" value="P:bacterial-type flagellum organization"/>
    <property type="evidence" value="ECO:0007669"/>
    <property type="project" value="UniProtKB-KW"/>
</dbReference>
<dbReference type="RefSeq" id="WP_118017646.1">
    <property type="nucleotide sequence ID" value="NZ_CAUHGS010000001.1"/>
</dbReference>
<dbReference type="InterPro" id="IPR005648">
    <property type="entry name" value="FlgD"/>
</dbReference>
<sequence>MADNVSVSGTTDPYTQQYYSAGSTEKNTLTVTSFIKLLAAQLANQDMTNPMSNSEMMGQMTQMAMVQSMGAMTDSITTSTAVTSQTYAAGLVGQELTVAVTKEGPNGLPVPVDVKYGKVESVNLTGGVPMLKLEGDDEEYPLSYVLGIGRIDNPYAEDEDEEGGNEGGEGDKVTEKGKTENPLLDENLYV</sequence>
<dbReference type="Pfam" id="PF03963">
    <property type="entry name" value="FlgD"/>
    <property type="match status" value="1"/>
</dbReference>
<dbReference type="Pfam" id="PF13861">
    <property type="entry name" value="FLgD_tudor"/>
    <property type="match status" value="1"/>
</dbReference>
<feature type="compositionally biased region" description="Basic and acidic residues" evidence="3">
    <location>
        <begin position="169"/>
        <end position="179"/>
    </location>
</feature>
<reference evidence="5 6" key="1">
    <citation type="submission" date="2018-08" db="EMBL/GenBank/DDBJ databases">
        <title>A genome reference for cultivated species of the human gut microbiota.</title>
        <authorList>
            <person name="Zou Y."/>
            <person name="Xue W."/>
            <person name="Luo G."/>
        </authorList>
    </citation>
    <scope>NUCLEOTIDE SEQUENCE [LARGE SCALE GENOMIC DNA]</scope>
    <source>
        <strain evidence="5 6">AF14-18</strain>
    </source>
</reference>
<comment type="caution">
    <text evidence="5">The sequence shown here is derived from an EMBL/GenBank/DDBJ whole genome shotgun (WGS) entry which is preliminary data.</text>
</comment>
<proteinExistence type="inferred from homology"/>
<evidence type="ECO:0000256" key="1">
    <source>
        <dbReference type="ARBA" id="ARBA00010577"/>
    </source>
</evidence>
<dbReference type="InterPro" id="IPR025963">
    <property type="entry name" value="FLgD_Tudor"/>
</dbReference>
<keyword evidence="5" id="KW-0966">Cell projection</keyword>
<accession>A0A412ZFG2</accession>
<dbReference type="EMBL" id="QRZM01000001">
    <property type="protein sequence ID" value="RGV79017.1"/>
    <property type="molecule type" value="Genomic_DNA"/>
</dbReference>
<feature type="compositionally biased region" description="Acidic residues" evidence="3">
    <location>
        <begin position="155"/>
        <end position="164"/>
    </location>
</feature>
<keyword evidence="5" id="KW-0282">Flagellum</keyword>
<keyword evidence="5" id="KW-0969">Cilium</keyword>
<protein>
    <submittedName>
        <fullName evidence="5">Flagellar hook capping protein</fullName>
    </submittedName>
</protein>
<feature type="region of interest" description="Disordered" evidence="3">
    <location>
        <begin position="153"/>
        <end position="190"/>
    </location>
</feature>